<evidence type="ECO:0000313" key="2">
    <source>
        <dbReference type="Proteomes" id="UP001632038"/>
    </source>
</evidence>
<keyword evidence="2" id="KW-1185">Reference proteome</keyword>
<protein>
    <submittedName>
        <fullName evidence="1">Uncharacterized protein</fullName>
    </submittedName>
</protein>
<evidence type="ECO:0000313" key="1">
    <source>
        <dbReference type="EMBL" id="KAL3638444.1"/>
    </source>
</evidence>
<proteinExistence type="predicted"/>
<accession>A0ABD3D9A2</accession>
<dbReference type="Proteomes" id="UP001632038">
    <property type="component" value="Unassembled WGS sequence"/>
</dbReference>
<dbReference type="AlphaFoldDB" id="A0ABD3D9A2"/>
<name>A0ABD3D9A2_9LAMI</name>
<reference evidence="2" key="1">
    <citation type="journal article" date="2024" name="IScience">
        <title>Strigolactones Initiate the Formation of Haustorium-like Structures in Castilleja.</title>
        <authorList>
            <person name="Buerger M."/>
            <person name="Peterson D."/>
            <person name="Chory J."/>
        </authorList>
    </citation>
    <scope>NUCLEOTIDE SEQUENCE [LARGE SCALE GENOMIC DNA]</scope>
</reference>
<sequence>MEYLKLFVPLLHMRRRGSQNGLKPGGAPFQSYQMVHRFDTLLMIIISIFSHV</sequence>
<organism evidence="1 2">
    <name type="scientific">Castilleja foliolosa</name>
    <dbReference type="NCBI Taxonomy" id="1961234"/>
    <lineage>
        <taxon>Eukaryota</taxon>
        <taxon>Viridiplantae</taxon>
        <taxon>Streptophyta</taxon>
        <taxon>Embryophyta</taxon>
        <taxon>Tracheophyta</taxon>
        <taxon>Spermatophyta</taxon>
        <taxon>Magnoliopsida</taxon>
        <taxon>eudicotyledons</taxon>
        <taxon>Gunneridae</taxon>
        <taxon>Pentapetalae</taxon>
        <taxon>asterids</taxon>
        <taxon>lamiids</taxon>
        <taxon>Lamiales</taxon>
        <taxon>Orobanchaceae</taxon>
        <taxon>Pedicularideae</taxon>
        <taxon>Castillejinae</taxon>
        <taxon>Castilleja</taxon>
    </lineage>
</organism>
<comment type="caution">
    <text evidence="1">The sequence shown here is derived from an EMBL/GenBank/DDBJ whole genome shotgun (WGS) entry which is preliminary data.</text>
</comment>
<gene>
    <name evidence="1" type="ORF">CASFOL_017815</name>
</gene>
<dbReference type="EMBL" id="JAVIJP010000019">
    <property type="protein sequence ID" value="KAL3638444.1"/>
    <property type="molecule type" value="Genomic_DNA"/>
</dbReference>